<dbReference type="PANTHER" id="PTHR43546">
    <property type="entry name" value="UPF0173 METAL-DEPENDENT HYDROLASE MJ1163-RELATED"/>
    <property type="match status" value="1"/>
</dbReference>
<dbReference type="SUPFAM" id="SSF56281">
    <property type="entry name" value="Metallo-hydrolase/oxidoreductase"/>
    <property type="match status" value="1"/>
</dbReference>
<dbReference type="Proteomes" id="UP000646946">
    <property type="component" value="Unassembled WGS sequence"/>
</dbReference>
<organism evidence="1 2">
    <name type="scientific">Candidatus Naiadarchaeum limnaeum</name>
    <dbReference type="NCBI Taxonomy" id="2756139"/>
    <lineage>
        <taxon>Archaea</taxon>
        <taxon>Candidatus Undinarchaeota</taxon>
        <taxon>Candidatus Undinarchaeia</taxon>
        <taxon>Candidatus Naiadarchaeales</taxon>
        <taxon>Candidatus Naiadarchaeaceae</taxon>
        <taxon>Candidatus Naiadarchaeum</taxon>
    </lineage>
</organism>
<evidence type="ECO:0000313" key="2">
    <source>
        <dbReference type="Proteomes" id="UP000646946"/>
    </source>
</evidence>
<dbReference type="Gene3D" id="3.60.15.10">
    <property type="entry name" value="Ribonuclease Z/Hydroxyacylglutathione hydrolase-like"/>
    <property type="match status" value="1"/>
</dbReference>
<dbReference type="AlphaFoldDB" id="A0A832XGU0"/>
<gene>
    <name evidence="1" type="ORF">H1016_03500</name>
</gene>
<dbReference type="EMBL" id="DVAB01000029">
    <property type="protein sequence ID" value="HIK00579.1"/>
    <property type="molecule type" value="Genomic_DNA"/>
</dbReference>
<dbReference type="GO" id="GO:0016787">
    <property type="term" value="F:hydrolase activity"/>
    <property type="evidence" value="ECO:0007669"/>
    <property type="project" value="UniProtKB-KW"/>
</dbReference>
<dbReference type="PANTHER" id="PTHR43546:SF8">
    <property type="entry name" value="METALLO-BETA-LACTAMASE DOMAIN-CONTAINING PROTEIN"/>
    <property type="match status" value="1"/>
</dbReference>
<evidence type="ECO:0000313" key="1">
    <source>
        <dbReference type="EMBL" id="HIK00579.1"/>
    </source>
</evidence>
<name>A0A832XGU0_9ARCH</name>
<reference evidence="1 2" key="1">
    <citation type="journal article" name="Nat. Commun.">
        <title>Undinarchaeota illuminate DPANN phylogeny and the impact of gene transfer on archaeal evolution.</title>
        <authorList>
            <person name="Dombrowski N."/>
            <person name="Williams T.A."/>
            <person name="Sun J."/>
            <person name="Woodcroft B.J."/>
            <person name="Lee J.H."/>
            <person name="Minh B.Q."/>
            <person name="Rinke C."/>
            <person name="Spang A."/>
        </authorList>
    </citation>
    <scope>NUCLEOTIDE SEQUENCE [LARGE SCALE GENOMIC DNA]</scope>
    <source>
        <strain evidence="1">MAG_bin1129</strain>
    </source>
</reference>
<protein>
    <submittedName>
        <fullName evidence="1">MBL fold metallo-hydrolase</fullName>
    </submittedName>
</protein>
<dbReference type="InterPro" id="IPR036866">
    <property type="entry name" value="RibonucZ/Hydroxyglut_hydro"/>
</dbReference>
<sequence length="227" mass="26422">MVSREIESLKETLRKTFNWMGHATFFFQPDTGERIFFIDPFNLKHDFGNKKADFVFITHAHNDHWSTKDLQKVVKDDTKIFAVQGCEDFSHENLEILKPGDYKNLEGIKIRAVPAYNIHPERLVYHPRENNWIGYIFTINNQTFYHAGDTDFTDEMKQLTDLDVAFLPIGGTFTMDVMEAAEASNHIRPKITVPIHYRALLKEQYHAAEEKLKKAVKGEVLILNEYS</sequence>
<comment type="caution">
    <text evidence="1">The sequence shown here is derived from an EMBL/GenBank/DDBJ whole genome shotgun (WGS) entry which is preliminary data.</text>
</comment>
<dbReference type="Pfam" id="PF13483">
    <property type="entry name" value="Lactamase_B_3"/>
    <property type="match status" value="1"/>
</dbReference>
<keyword evidence="2" id="KW-1185">Reference proteome</keyword>
<dbReference type="InterPro" id="IPR050114">
    <property type="entry name" value="UPF0173_UPF0282_UlaG_hydrolase"/>
</dbReference>
<accession>A0A832XGU0</accession>
<proteinExistence type="predicted"/>